<feature type="transmembrane region" description="Helical" evidence="7">
    <location>
        <begin position="177"/>
        <end position="201"/>
    </location>
</feature>
<evidence type="ECO:0000256" key="5">
    <source>
        <dbReference type="ARBA" id="ARBA00023242"/>
    </source>
</evidence>
<accession>A0A0C3PHV2</accession>
<name>A0A0C3PHV2_PHLG1</name>
<dbReference type="AlphaFoldDB" id="A0A0C3PHV2"/>
<dbReference type="SUPFAM" id="SSF53474">
    <property type="entry name" value="alpha/beta-Hydrolases"/>
    <property type="match status" value="1"/>
</dbReference>
<comment type="similarity">
    <text evidence="1">Belongs to the TMEM53 family.</text>
</comment>
<keyword evidence="4 7" id="KW-0472">Membrane</keyword>
<keyword evidence="5" id="KW-0539">Nucleus</keyword>
<evidence type="ECO:0000256" key="3">
    <source>
        <dbReference type="ARBA" id="ARBA00022989"/>
    </source>
</evidence>
<reference evidence="8 9" key="1">
    <citation type="journal article" date="2014" name="PLoS Genet.">
        <title>Analysis of the Phlebiopsis gigantea genome, transcriptome and secretome provides insight into its pioneer colonization strategies of wood.</title>
        <authorList>
            <person name="Hori C."/>
            <person name="Ishida T."/>
            <person name="Igarashi K."/>
            <person name="Samejima M."/>
            <person name="Suzuki H."/>
            <person name="Master E."/>
            <person name="Ferreira P."/>
            <person name="Ruiz-Duenas F.J."/>
            <person name="Held B."/>
            <person name="Canessa P."/>
            <person name="Larrondo L.F."/>
            <person name="Schmoll M."/>
            <person name="Druzhinina I.S."/>
            <person name="Kubicek C.P."/>
            <person name="Gaskell J.A."/>
            <person name="Kersten P."/>
            <person name="St John F."/>
            <person name="Glasner J."/>
            <person name="Sabat G."/>
            <person name="Splinter BonDurant S."/>
            <person name="Syed K."/>
            <person name="Yadav J."/>
            <person name="Mgbeahuruike A.C."/>
            <person name="Kovalchuk A."/>
            <person name="Asiegbu F.O."/>
            <person name="Lackner G."/>
            <person name="Hoffmeister D."/>
            <person name="Rencoret J."/>
            <person name="Gutierrez A."/>
            <person name="Sun H."/>
            <person name="Lindquist E."/>
            <person name="Barry K."/>
            <person name="Riley R."/>
            <person name="Grigoriev I.V."/>
            <person name="Henrissat B."/>
            <person name="Kues U."/>
            <person name="Berka R.M."/>
            <person name="Martinez A.T."/>
            <person name="Covert S.F."/>
            <person name="Blanchette R.A."/>
            <person name="Cullen D."/>
        </authorList>
    </citation>
    <scope>NUCLEOTIDE SEQUENCE [LARGE SCALE GENOMIC DNA]</scope>
    <source>
        <strain evidence="8 9">11061_1 CR5-6</strain>
    </source>
</reference>
<dbReference type="InterPro" id="IPR008547">
    <property type="entry name" value="DUF829_TMEM53"/>
</dbReference>
<dbReference type="PANTHER" id="PTHR12265:SF30">
    <property type="entry name" value="TRANSMEMBRANE PROTEIN 53"/>
    <property type="match status" value="1"/>
</dbReference>
<evidence type="ECO:0000256" key="2">
    <source>
        <dbReference type="ARBA" id="ARBA00022692"/>
    </source>
</evidence>
<dbReference type="GO" id="GO:0005640">
    <property type="term" value="C:nuclear outer membrane"/>
    <property type="evidence" value="ECO:0007669"/>
    <property type="project" value="UniProtKB-SubCell"/>
</dbReference>
<evidence type="ECO:0008006" key="10">
    <source>
        <dbReference type="Google" id="ProtNLM"/>
    </source>
</evidence>
<dbReference type="Gene3D" id="3.40.50.1820">
    <property type="entry name" value="alpha/beta hydrolase"/>
    <property type="match status" value="1"/>
</dbReference>
<evidence type="ECO:0000256" key="1">
    <source>
        <dbReference type="ARBA" id="ARBA00007387"/>
    </source>
</evidence>
<keyword evidence="3 7" id="KW-1133">Transmembrane helix</keyword>
<proteinExistence type="inferred from homology"/>
<evidence type="ECO:0000313" key="9">
    <source>
        <dbReference type="Proteomes" id="UP000053257"/>
    </source>
</evidence>
<keyword evidence="9" id="KW-1185">Reference proteome</keyword>
<dbReference type="Proteomes" id="UP000053257">
    <property type="component" value="Unassembled WGS sequence"/>
</dbReference>
<evidence type="ECO:0000256" key="4">
    <source>
        <dbReference type="ARBA" id="ARBA00023136"/>
    </source>
</evidence>
<evidence type="ECO:0000313" key="8">
    <source>
        <dbReference type="EMBL" id="KIP05498.1"/>
    </source>
</evidence>
<dbReference type="OrthoDB" id="77878at2759"/>
<keyword evidence="2 7" id="KW-0812">Transmembrane</keyword>
<dbReference type="InterPro" id="IPR029058">
    <property type="entry name" value="AB_hydrolase_fold"/>
</dbReference>
<evidence type="ECO:0000256" key="7">
    <source>
        <dbReference type="SAM" id="Phobius"/>
    </source>
</evidence>
<sequence>MPLAPPPAPLLLARLNSHVYVSRLDEAASGFDPSSPSVIIVFGWFNAQVSHEKKYIESFRKIYPTSILVLVKADSSWLWTSQAGREALLEPVAELLDRTKREQSERWRGVLLHAMSNGGGMQLLVLSKLLARRPSTAASSAGLEPVALVLDSVPDSNGLRCMVVVFTQAVRNPLTRLLAVPMLAFFYSLFALAYGSPAVLVDLRRRLNSPRLVPLAKRVEDGSEKSTAPESKERTVHRDIPRLYIASKADTMTRFSQVEAHMDEAMRKGFDVRAEIFENTTHVSHAKQEPERYWSAVKGLWMEASTKVRPRL</sequence>
<dbReference type="HOGENOM" id="CLU_036503_0_1_1"/>
<protein>
    <recommendedName>
        <fullName evidence="10">DUF829-domain-containing protein</fullName>
    </recommendedName>
</protein>
<organism evidence="8 9">
    <name type="scientific">Phlebiopsis gigantea (strain 11061_1 CR5-6)</name>
    <name type="common">White-rot fungus</name>
    <name type="synonym">Peniophora gigantea</name>
    <dbReference type="NCBI Taxonomy" id="745531"/>
    <lineage>
        <taxon>Eukaryota</taxon>
        <taxon>Fungi</taxon>
        <taxon>Dikarya</taxon>
        <taxon>Basidiomycota</taxon>
        <taxon>Agaricomycotina</taxon>
        <taxon>Agaricomycetes</taxon>
        <taxon>Polyporales</taxon>
        <taxon>Phanerochaetaceae</taxon>
        <taxon>Phlebiopsis</taxon>
    </lineage>
</organism>
<dbReference type="Pfam" id="PF05705">
    <property type="entry name" value="DUF829"/>
    <property type="match status" value="1"/>
</dbReference>
<dbReference type="EMBL" id="KN840542">
    <property type="protein sequence ID" value="KIP05498.1"/>
    <property type="molecule type" value="Genomic_DNA"/>
</dbReference>
<dbReference type="PANTHER" id="PTHR12265">
    <property type="entry name" value="TRANSMEMBRANE PROTEIN 53"/>
    <property type="match status" value="1"/>
</dbReference>
<comment type="subcellular location">
    <subcellularLocation>
        <location evidence="6">Nucleus outer membrane</location>
        <topology evidence="6">Single-pass membrane protein</topology>
    </subcellularLocation>
</comment>
<evidence type="ECO:0000256" key="6">
    <source>
        <dbReference type="ARBA" id="ARBA00034303"/>
    </source>
</evidence>
<gene>
    <name evidence="8" type="ORF">PHLGIDRAFT_36424</name>
</gene>